<proteinExistence type="predicted"/>
<dbReference type="CDD" id="cd02209">
    <property type="entry name" value="cupin_XRE_C"/>
    <property type="match status" value="1"/>
</dbReference>
<dbReference type="InterPro" id="IPR001387">
    <property type="entry name" value="Cro/C1-type_HTH"/>
</dbReference>
<accession>A0A448L928</accession>
<evidence type="ECO:0000313" key="4">
    <source>
        <dbReference type="Proteomes" id="UP000274578"/>
    </source>
</evidence>
<dbReference type="AlphaFoldDB" id="A0A448L928"/>
<dbReference type="Gene3D" id="2.60.120.10">
    <property type="entry name" value="Jelly Rolls"/>
    <property type="match status" value="1"/>
</dbReference>
<dbReference type="KEGG" id="poc:NCTC13071_02535"/>
<dbReference type="EMBL" id="LR134384">
    <property type="protein sequence ID" value="VEH16500.1"/>
    <property type="molecule type" value="Genomic_DNA"/>
</dbReference>
<gene>
    <name evidence="3" type="primary">puuR</name>
    <name evidence="3" type="ORF">NCTC13071_02535</name>
</gene>
<dbReference type="InterPro" id="IPR010982">
    <property type="entry name" value="Lambda_DNA-bd_dom_sf"/>
</dbReference>
<protein>
    <submittedName>
        <fullName evidence="3">HTH-type transcriptional regulator PuuR</fullName>
    </submittedName>
</protein>
<feature type="domain" description="HTH cro/C1-type" evidence="2">
    <location>
        <begin position="12"/>
        <end position="66"/>
    </location>
</feature>
<dbReference type="SUPFAM" id="SSF51182">
    <property type="entry name" value="RmlC-like cupins"/>
    <property type="match status" value="1"/>
</dbReference>
<dbReference type="GO" id="GO:0003677">
    <property type="term" value="F:DNA binding"/>
    <property type="evidence" value="ECO:0007669"/>
    <property type="project" value="UniProtKB-KW"/>
</dbReference>
<reference evidence="3 4" key="1">
    <citation type="submission" date="2018-12" db="EMBL/GenBank/DDBJ databases">
        <authorList>
            <consortium name="Pathogen Informatics"/>
        </authorList>
    </citation>
    <scope>NUCLEOTIDE SEQUENCE [LARGE SCALE GENOMIC DNA]</scope>
    <source>
        <strain evidence="3 4">NCTC13071</strain>
    </source>
</reference>
<dbReference type="PROSITE" id="PS50943">
    <property type="entry name" value="HTH_CROC1"/>
    <property type="match status" value="1"/>
</dbReference>
<dbReference type="PANTHER" id="PTHR46797">
    <property type="entry name" value="HTH-TYPE TRANSCRIPTIONAL REGULATOR"/>
    <property type="match status" value="1"/>
</dbReference>
<sequence>MEESIKQIGERLRGLRDVLDIPAEEVAELCGISLDHYLKIEAGEADPSVYRLSKISKRYGISLDVLLFGEEPRMSRYYLTRDGQGPEIDRGDKYQYQTLAGGFRGRKMDPFLVVVDPLPAGKRYSKNTHDGQEVDYILEGTLELTIDDKVLVLKKGDCIYFDATIPHCMNALNGKPAKFLCVVN</sequence>
<dbReference type="InterPro" id="IPR013096">
    <property type="entry name" value="Cupin_2"/>
</dbReference>
<dbReference type="PANTHER" id="PTHR46797:SF19">
    <property type="entry name" value="BLL2473 PROTEIN"/>
    <property type="match status" value="1"/>
</dbReference>
<dbReference type="Gene3D" id="1.10.260.40">
    <property type="entry name" value="lambda repressor-like DNA-binding domains"/>
    <property type="match status" value="1"/>
</dbReference>
<evidence type="ECO:0000259" key="2">
    <source>
        <dbReference type="PROSITE" id="PS50943"/>
    </source>
</evidence>
<dbReference type="SUPFAM" id="SSF47413">
    <property type="entry name" value="lambda repressor-like DNA-binding domains"/>
    <property type="match status" value="1"/>
</dbReference>
<organism evidence="3 4">
    <name type="scientific">Segatella oris</name>
    <dbReference type="NCBI Taxonomy" id="28135"/>
    <lineage>
        <taxon>Bacteria</taxon>
        <taxon>Pseudomonadati</taxon>
        <taxon>Bacteroidota</taxon>
        <taxon>Bacteroidia</taxon>
        <taxon>Bacteroidales</taxon>
        <taxon>Prevotellaceae</taxon>
        <taxon>Segatella</taxon>
    </lineage>
</organism>
<dbReference type="CDD" id="cd00093">
    <property type="entry name" value="HTH_XRE"/>
    <property type="match status" value="1"/>
</dbReference>
<dbReference type="GO" id="GO:0005829">
    <property type="term" value="C:cytosol"/>
    <property type="evidence" value="ECO:0007669"/>
    <property type="project" value="TreeGrafter"/>
</dbReference>
<dbReference type="InterPro" id="IPR014710">
    <property type="entry name" value="RmlC-like_jellyroll"/>
</dbReference>
<evidence type="ECO:0000313" key="3">
    <source>
        <dbReference type="EMBL" id="VEH16500.1"/>
    </source>
</evidence>
<dbReference type="Proteomes" id="UP000274578">
    <property type="component" value="Chromosome 1"/>
</dbReference>
<dbReference type="GO" id="GO:0003700">
    <property type="term" value="F:DNA-binding transcription factor activity"/>
    <property type="evidence" value="ECO:0007669"/>
    <property type="project" value="TreeGrafter"/>
</dbReference>
<dbReference type="SMART" id="SM00530">
    <property type="entry name" value="HTH_XRE"/>
    <property type="match status" value="1"/>
</dbReference>
<evidence type="ECO:0000256" key="1">
    <source>
        <dbReference type="ARBA" id="ARBA00023125"/>
    </source>
</evidence>
<dbReference type="GeneID" id="85013267"/>
<dbReference type="Pfam" id="PF07883">
    <property type="entry name" value="Cupin_2"/>
    <property type="match status" value="1"/>
</dbReference>
<dbReference type="Pfam" id="PF01381">
    <property type="entry name" value="HTH_3"/>
    <property type="match status" value="1"/>
</dbReference>
<dbReference type="InterPro" id="IPR050807">
    <property type="entry name" value="TransReg_Diox_bact_type"/>
</dbReference>
<dbReference type="InterPro" id="IPR011051">
    <property type="entry name" value="RmlC_Cupin_sf"/>
</dbReference>
<dbReference type="RefSeq" id="WP_004373888.1">
    <property type="nucleotide sequence ID" value="NZ_CAJPPY010000044.1"/>
</dbReference>
<keyword evidence="1" id="KW-0238">DNA-binding</keyword>
<name>A0A448L928_9BACT</name>